<evidence type="ECO:0000313" key="2">
    <source>
        <dbReference type="Proteomes" id="UP000193623"/>
    </source>
</evidence>
<reference evidence="1 2" key="1">
    <citation type="submission" date="2017-03" db="EMBL/GenBank/DDBJ databases">
        <authorList>
            <person name="Afonso C.L."/>
            <person name="Miller P.J."/>
            <person name="Scott M.A."/>
            <person name="Spackman E."/>
            <person name="Goraichik I."/>
            <person name="Dimitrov K.M."/>
            <person name="Suarez D.L."/>
            <person name="Swayne D.E."/>
        </authorList>
    </citation>
    <scope>NUCLEOTIDE SEQUENCE [LARGE SCALE GENOMIC DNA]</scope>
    <source>
        <strain evidence="1 2">CECT 8397</strain>
    </source>
</reference>
<evidence type="ECO:0000313" key="1">
    <source>
        <dbReference type="EMBL" id="SLN62305.1"/>
    </source>
</evidence>
<proteinExistence type="predicted"/>
<accession>A0A1Y5TK50</accession>
<name>A0A1Y5TK50_9RHOB</name>
<dbReference type="Proteomes" id="UP000193623">
    <property type="component" value="Unassembled WGS sequence"/>
</dbReference>
<protein>
    <submittedName>
        <fullName evidence="1">Uncharacterized protein</fullName>
    </submittedName>
</protein>
<organism evidence="1 2">
    <name type="scientific">Pseudooctadecabacter jejudonensis</name>
    <dbReference type="NCBI Taxonomy" id="1391910"/>
    <lineage>
        <taxon>Bacteria</taxon>
        <taxon>Pseudomonadati</taxon>
        <taxon>Pseudomonadota</taxon>
        <taxon>Alphaproteobacteria</taxon>
        <taxon>Rhodobacterales</taxon>
        <taxon>Paracoccaceae</taxon>
        <taxon>Pseudooctadecabacter</taxon>
    </lineage>
</organism>
<dbReference type="PROSITE" id="PS51257">
    <property type="entry name" value="PROKAR_LIPOPROTEIN"/>
    <property type="match status" value="1"/>
</dbReference>
<keyword evidence="2" id="KW-1185">Reference proteome</keyword>
<dbReference type="AlphaFoldDB" id="A0A1Y5TK50"/>
<sequence>MNKTICIRNGAASVAIVAMTACTQPLTEDQASRLTNTSQQIGASLSLSATLQQQAHDNAYTTQNLCRYLAGQSDYGLGQLAPELDIGQTAKDRLALARKLTAYLEALIEASRGESLNDLETARDDFVAAASRLTPTTAPIEPVLGGSLRLFGRIAEAQRQREIRSIMDGVADAISTLPVILRGDQAAVLADVEAQIARYEHAARCVLRVQRTDDAAAEAFAQYDTSIRSLRAQTALIAAAPALVARLRTAHIEIADETVSFATGLGQLADVLDDINTITSEAN</sequence>
<dbReference type="EMBL" id="FWFT01000007">
    <property type="protein sequence ID" value="SLN62305.1"/>
    <property type="molecule type" value="Genomic_DNA"/>
</dbReference>
<gene>
    <name evidence="1" type="ORF">PSJ8397_03308</name>
</gene>